<dbReference type="CDD" id="cd00609">
    <property type="entry name" value="AAT_like"/>
    <property type="match status" value="1"/>
</dbReference>
<feature type="domain" description="Aminotransferase class I/classII large" evidence="5">
    <location>
        <begin position="3"/>
        <end position="274"/>
    </location>
</feature>
<dbReference type="Pfam" id="PF00155">
    <property type="entry name" value="Aminotran_1_2"/>
    <property type="match status" value="1"/>
</dbReference>
<dbReference type="EMBL" id="BARV01018348">
    <property type="protein sequence ID" value="GAI19231.1"/>
    <property type="molecule type" value="Genomic_DNA"/>
</dbReference>
<comment type="cofactor">
    <cofactor evidence="1">
        <name>pyridoxal 5'-phosphate</name>
        <dbReference type="ChEBI" id="CHEBI:597326"/>
    </cofactor>
</comment>
<evidence type="ECO:0000256" key="2">
    <source>
        <dbReference type="ARBA" id="ARBA00022576"/>
    </source>
</evidence>
<protein>
    <recommendedName>
        <fullName evidence="5">Aminotransferase class I/classII large domain-containing protein</fullName>
    </recommendedName>
</protein>
<dbReference type="Gene3D" id="3.90.1150.10">
    <property type="entry name" value="Aspartate Aminotransferase, domain 1"/>
    <property type="match status" value="1"/>
</dbReference>
<evidence type="ECO:0000256" key="4">
    <source>
        <dbReference type="ARBA" id="ARBA00022898"/>
    </source>
</evidence>
<dbReference type="InterPro" id="IPR050106">
    <property type="entry name" value="HistidinolP_aminotransfase"/>
</dbReference>
<gene>
    <name evidence="6" type="ORF">S06H3_31051</name>
</gene>
<evidence type="ECO:0000313" key="6">
    <source>
        <dbReference type="EMBL" id="GAI19231.1"/>
    </source>
</evidence>
<evidence type="ECO:0000256" key="3">
    <source>
        <dbReference type="ARBA" id="ARBA00022679"/>
    </source>
</evidence>
<feature type="non-terminal residue" evidence="6">
    <location>
        <position position="1"/>
    </location>
</feature>
<dbReference type="SUPFAM" id="SSF53383">
    <property type="entry name" value="PLP-dependent transferases"/>
    <property type="match status" value="1"/>
</dbReference>
<dbReference type="InterPro" id="IPR005861">
    <property type="entry name" value="HisP_aminotrans"/>
</dbReference>
<keyword evidence="4" id="KW-0663">Pyridoxal phosphate</keyword>
<dbReference type="GO" id="GO:0030170">
    <property type="term" value="F:pyridoxal phosphate binding"/>
    <property type="evidence" value="ECO:0007669"/>
    <property type="project" value="InterPro"/>
</dbReference>
<dbReference type="InterPro" id="IPR015421">
    <property type="entry name" value="PyrdxlP-dep_Trfase_major"/>
</dbReference>
<dbReference type="AlphaFoldDB" id="X1MMD8"/>
<dbReference type="Gene3D" id="3.40.640.10">
    <property type="entry name" value="Type I PLP-dependent aspartate aminotransferase-like (Major domain)"/>
    <property type="match status" value="1"/>
</dbReference>
<dbReference type="GO" id="GO:0000105">
    <property type="term" value="P:L-histidine biosynthetic process"/>
    <property type="evidence" value="ECO:0007669"/>
    <property type="project" value="InterPro"/>
</dbReference>
<organism evidence="6">
    <name type="scientific">marine sediment metagenome</name>
    <dbReference type="NCBI Taxonomy" id="412755"/>
    <lineage>
        <taxon>unclassified sequences</taxon>
        <taxon>metagenomes</taxon>
        <taxon>ecological metagenomes</taxon>
    </lineage>
</organism>
<dbReference type="NCBIfam" id="TIGR01141">
    <property type="entry name" value="hisC"/>
    <property type="match status" value="1"/>
</dbReference>
<dbReference type="GO" id="GO:0004400">
    <property type="term" value="F:histidinol-phosphate transaminase activity"/>
    <property type="evidence" value="ECO:0007669"/>
    <property type="project" value="InterPro"/>
</dbReference>
<name>X1MMD8_9ZZZZ</name>
<dbReference type="PANTHER" id="PTHR43643">
    <property type="entry name" value="HISTIDINOL-PHOSPHATE AMINOTRANSFERASE 2"/>
    <property type="match status" value="1"/>
</dbReference>
<evidence type="ECO:0000259" key="5">
    <source>
        <dbReference type="Pfam" id="PF00155"/>
    </source>
</evidence>
<dbReference type="InterPro" id="IPR004839">
    <property type="entry name" value="Aminotransferase_I/II_large"/>
</dbReference>
<dbReference type="PANTHER" id="PTHR43643:SF3">
    <property type="entry name" value="HISTIDINOL-PHOSPHATE AMINOTRANSFERASE"/>
    <property type="match status" value="1"/>
</dbReference>
<keyword evidence="2" id="KW-0032">Aminotransferase</keyword>
<dbReference type="InterPro" id="IPR015424">
    <property type="entry name" value="PyrdxlP-dep_Trfase"/>
</dbReference>
<proteinExistence type="predicted"/>
<evidence type="ECO:0000256" key="1">
    <source>
        <dbReference type="ARBA" id="ARBA00001933"/>
    </source>
</evidence>
<keyword evidence="3" id="KW-0808">Transferase</keyword>
<reference evidence="6" key="1">
    <citation type="journal article" date="2014" name="Front. Microbiol.">
        <title>High frequency of phylogenetically diverse reductive dehalogenase-homologous genes in deep subseafloor sedimentary metagenomes.</title>
        <authorList>
            <person name="Kawai M."/>
            <person name="Futagami T."/>
            <person name="Toyoda A."/>
            <person name="Takaki Y."/>
            <person name="Nishi S."/>
            <person name="Hori S."/>
            <person name="Arai W."/>
            <person name="Tsubouchi T."/>
            <person name="Morono Y."/>
            <person name="Uchiyama I."/>
            <person name="Ito T."/>
            <person name="Fujiyama A."/>
            <person name="Inagaki F."/>
            <person name="Takami H."/>
        </authorList>
    </citation>
    <scope>NUCLEOTIDE SEQUENCE</scope>
    <source>
        <strain evidence="6">Expedition CK06-06</strain>
    </source>
</reference>
<sequence length="280" mass="31885">LDKEIIIVANGEDDIIDLIGMAFINEDDEVITGEITFPAYETAAKIMGGKIIPVKLKDYTYDLEEIARRINGRTKIIFICNPNNPTGTIVTREEVTSFMEKVPQDVIVVFDEAYYDYVEDKNYPNSLSYVLEGKNVIVLRTFSKIAGIAGVRIGYGIAKPELISYLRRVVNPFTTNRLAQVGALASLDDEEHYRKVLRSNQKEKKYLYKKLKELGLFYFPTEANFIFVDLKENAEVIFEKLLRKGIIIRSGETWGCPNFIRVTIGTPYENKKFILALKGV</sequence>
<accession>X1MMD8</accession>
<dbReference type="InterPro" id="IPR015422">
    <property type="entry name" value="PyrdxlP-dep_Trfase_small"/>
</dbReference>
<feature type="non-terminal residue" evidence="6">
    <location>
        <position position="280"/>
    </location>
</feature>
<comment type="caution">
    <text evidence="6">The sequence shown here is derived from an EMBL/GenBank/DDBJ whole genome shotgun (WGS) entry which is preliminary data.</text>
</comment>